<dbReference type="AlphaFoldDB" id="A0A5M9P193"/>
<dbReference type="OrthoDB" id="4127888at2"/>
<keyword evidence="2" id="KW-0902">Two-component regulatory system</keyword>
<evidence type="ECO:0000256" key="7">
    <source>
        <dbReference type="PROSITE-ProRule" id="PRU01091"/>
    </source>
</evidence>
<reference evidence="10 11" key="1">
    <citation type="submission" date="2019-09" db="EMBL/GenBank/DDBJ databases">
        <title>Draft genome sequence of various Type strains from the CCUG.</title>
        <authorList>
            <person name="Pineiro-Iglesias B."/>
            <person name="Tunovic T."/>
            <person name="Unosson C."/>
            <person name="Inganas E."/>
            <person name="Ohlen M."/>
            <person name="Cardew S."/>
            <person name="Jensie-Markopoulos S."/>
            <person name="Salva-Serra F."/>
            <person name="Jaen-Luchoro D."/>
            <person name="Karlsson R."/>
            <person name="Svensson-Stadler L."/>
            <person name="Chun J."/>
            <person name="Moore E."/>
        </authorList>
    </citation>
    <scope>NUCLEOTIDE SEQUENCE [LARGE SCALE GENOMIC DNA]</scope>
    <source>
        <strain evidence="10 11">CCUG 56969T</strain>
    </source>
</reference>
<evidence type="ECO:0000256" key="6">
    <source>
        <dbReference type="PROSITE-ProRule" id="PRU00169"/>
    </source>
</evidence>
<dbReference type="InterPro" id="IPR001789">
    <property type="entry name" value="Sig_transdc_resp-reg_receiver"/>
</dbReference>
<dbReference type="PANTHER" id="PTHR48111">
    <property type="entry name" value="REGULATOR OF RPOS"/>
    <property type="match status" value="1"/>
</dbReference>
<dbReference type="Proteomes" id="UP000322521">
    <property type="component" value="Unassembled WGS sequence"/>
</dbReference>
<feature type="DNA-binding region" description="OmpR/PhoB-type" evidence="7">
    <location>
        <begin position="126"/>
        <end position="224"/>
    </location>
</feature>
<protein>
    <submittedName>
        <fullName evidence="10">Response regulator transcription factor</fullName>
    </submittedName>
</protein>
<dbReference type="Gene3D" id="6.10.250.690">
    <property type="match status" value="1"/>
</dbReference>
<gene>
    <name evidence="10" type="ORF">F4W18_07560</name>
</gene>
<accession>A0A5M9P193</accession>
<dbReference type="GO" id="GO:0005829">
    <property type="term" value="C:cytosol"/>
    <property type="evidence" value="ECO:0007669"/>
    <property type="project" value="TreeGrafter"/>
</dbReference>
<dbReference type="GO" id="GO:0000976">
    <property type="term" value="F:transcription cis-regulatory region binding"/>
    <property type="evidence" value="ECO:0007669"/>
    <property type="project" value="TreeGrafter"/>
</dbReference>
<comment type="caution">
    <text evidence="10">The sequence shown here is derived from an EMBL/GenBank/DDBJ whole genome shotgun (WGS) entry which is preliminary data.</text>
</comment>
<evidence type="ECO:0000313" key="10">
    <source>
        <dbReference type="EMBL" id="KAA8678577.1"/>
    </source>
</evidence>
<dbReference type="PROSITE" id="PS50110">
    <property type="entry name" value="RESPONSE_REGULATORY"/>
    <property type="match status" value="1"/>
</dbReference>
<dbReference type="InterPro" id="IPR039420">
    <property type="entry name" value="WalR-like"/>
</dbReference>
<dbReference type="GO" id="GO:0006355">
    <property type="term" value="P:regulation of DNA-templated transcription"/>
    <property type="evidence" value="ECO:0007669"/>
    <property type="project" value="InterPro"/>
</dbReference>
<evidence type="ECO:0000256" key="5">
    <source>
        <dbReference type="ARBA" id="ARBA00023163"/>
    </source>
</evidence>
<dbReference type="CDD" id="cd17624">
    <property type="entry name" value="REC_OmpR_PmrA-like"/>
    <property type="match status" value="1"/>
</dbReference>
<evidence type="ECO:0000256" key="2">
    <source>
        <dbReference type="ARBA" id="ARBA00023012"/>
    </source>
</evidence>
<keyword evidence="5" id="KW-0804">Transcription</keyword>
<dbReference type="FunFam" id="1.10.10.10:FF:000005">
    <property type="entry name" value="Two-component system response regulator"/>
    <property type="match status" value="1"/>
</dbReference>
<evidence type="ECO:0000313" key="11">
    <source>
        <dbReference type="Proteomes" id="UP000322521"/>
    </source>
</evidence>
<dbReference type="Pfam" id="PF00486">
    <property type="entry name" value="Trans_reg_C"/>
    <property type="match status" value="1"/>
</dbReference>
<dbReference type="InterPro" id="IPR036388">
    <property type="entry name" value="WH-like_DNA-bd_sf"/>
</dbReference>
<dbReference type="InterPro" id="IPR001867">
    <property type="entry name" value="OmpR/PhoB-type_DNA-bd"/>
</dbReference>
<dbReference type="SMART" id="SM00862">
    <property type="entry name" value="Trans_reg_C"/>
    <property type="match status" value="1"/>
</dbReference>
<evidence type="ECO:0000256" key="4">
    <source>
        <dbReference type="ARBA" id="ARBA00023125"/>
    </source>
</evidence>
<dbReference type="Gene3D" id="3.40.50.2300">
    <property type="match status" value="1"/>
</dbReference>
<dbReference type="Pfam" id="PF00072">
    <property type="entry name" value="Response_reg"/>
    <property type="match status" value="1"/>
</dbReference>
<name>A0A5M9P193_9VIBR</name>
<dbReference type="GO" id="GO:0000156">
    <property type="term" value="F:phosphorelay response regulator activity"/>
    <property type="evidence" value="ECO:0007669"/>
    <property type="project" value="TreeGrafter"/>
</dbReference>
<dbReference type="GO" id="GO:0032993">
    <property type="term" value="C:protein-DNA complex"/>
    <property type="evidence" value="ECO:0007669"/>
    <property type="project" value="TreeGrafter"/>
</dbReference>
<feature type="domain" description="OmpR/PhoB-type" evidence="9">
    <location>
        <begin position="126"/>
        <end position="224"/>
    </location>
</feature>
<dbReference type="RefSeq" id="WP_086713177.1">
    <property type="nucleotide sequence ID" value="NZ_AP025492.1"/>
</dbReference>
<evidence type="ECO:0000256" key="1">
    <source>
        <dbReference type="ARBA" id="ARBA00022553"/>
    </source>
</evidence>
<keyword evidence="1 6" id="KW-0597">Phosphoprotein</keyword>
<dbReference type="PANTHER" id="PTHR48111:SF76">
    <property type="entry name" value="TWO-COMPONENT RESPONSE REGULATOR"/>
    <property type="match status" value="1"/>
</dbReference>
<dbReference type="EMBL" id="VXJS01000003">
    <property type="protein sequence ID" value="KAA8678577.1"/>
    <property type="molecule type" value="Genomic_DNA"/>
</dbReference>
<dbReference type="InterPro" id="IPR016032">
    <property type="entry name" value="Sig_transdc_resp-reg_C-effctor"/>
</dbReference>
<dbReference type="SUPFAM" id="SSF52172">
    <property type="entry name" value="CheY-like"/>
    <property type="match status" value="1"/>
</dbReference>
<keyword evidence="4 7" id="KW-0238">DNA-binding</keyword>
<dbReference type="SUPFAM" id="SSF46894">
    <property type="entry name" value="C-terminal effector domain of the bipartite response regulators"/>
    <property type="match status" value="1"/>
</dbReference>
<dbReference type="Gene3D" id="1.10.10.10">
    <property type="entry name" value="Winged helix-like DNA-binding domain superfamily/Winged helix DNA-binding domain"/>
    <property type="match status" value="1"/>
</dbReference>
<keyword evidence="3" id="KW-0805">Transcription regulation</keyword>
<keyword evidence="11" id="KW-1185">Reference proteome</keyword>
<evidence type="ECO:0000259" key="8">
    <source>
        <dbReference type="PROSITE" id="PS50110"/>
    </source>
</evidence>
<proteinExistence type="predicted"/>
<organism evidence="10 11">
    <name type="scientific">Vibrio gigantis</name>
    <dbReference type="NCBI Taxonomy" id="296199"/>
    <lineage>
        <taxon>Bacteria</taxon>
        <taxon>Pseudomonadati</taxon>
        <taxon>Pseudomonadota</taxon>
        <taxon>Gammaproteobacteria</taxon>
        <taxon>Vibrionales</taxon>
        <taxon>Vibrionaceae</taxon>
        <taxon>Vibrio</taxon>
    </lineage>
</organism>
<feature type="domain" description="Response regulatory" evidence="8">
    <location>
        <begin position="2"/>
        <end position="116"/>
    </location>
</feature>
<evidence type="ECO:0000259" key="9">
    <source>
        <dbReference type="PROSITE" id="PS51755"/>
    </source>
</evidence>
<evidence type="ECO:0000256" key="3">
    <source>
        <dbReference type="ARBA" id="ARBA00023015"/>
    </source>
</evidence>
<dbReference type="CDD" id="cd00383">
    <property type="entry name" value="trans_reg_C"/>
    <property type="match status" value="1"/>
</dbReference>
<feature type="modified residue" description="4-aspartylphosphate" evidence="6">
    <location>
        <position position="51"/>
    </location>
</feature>
<dbReference type="InterPro" id="IPR011006">
    <property type="entry name" value="CheY-like_superfamily"/>
</dbReference>
<dbReference type="SMART" id="SM00448">
    <property type="entry name" value="REC"/>
    <property type="match status" value="1"/>
</dbReference>
<sequence>MKILLIEDDNHIARFLVNGFQQEGITVTHSADGVDGLHEAITEEYDVIILDIMLPNKDGFEVLAELRGQGYAIPVIILSAKHSVEERVQGLQSGADDYLVKPFAFPELLARCQTLARRGKQPSPQALELHYGPLNLDLLKHTLQREQQTITINQREFMLMKLLLENPESVMSKTAILEHVWGHQFDPQTNVVDVLVCRLRSKVDKGFSKPLIHTLRGVGYVLKSEY</sequence>
<dbReference type="PROSITE" id="PS51755">
    <property type="entry name" value="OMPR_PHOB"/>
    <property type="match status" value="1"/>
</dbReference>